<reference evidence="4 5" key="2">
    <citation type="submission" date="2025-04" db="UniProtKB">
        <authorList>
            <consortium name="RefSeq"/>
        </authorList>
    </citation>
    <scope>IDENTIFICATION</scope>
    <source>
        <tissue evidence="4 5">Young leaves</tissue>
    </source>
</reference>
<proteinExistence type="predicted"/>
<feature type="region of interest" description="Disordered" evidence="1">
    <location>
        <begin position="1"/>
        <end position="95"/>
    </location>
</feature>
<dbReference type="Proteomes" id="UP000228380">
    <property type="component" value="Chromosome 1"/>
</dbReference>
<feature type="region of interest" description="Disordered" evidence="1">
    <location>
        <begin position="304"/>
        <end position="327"/>
    </location>
</feature>
<reference evidence="3" key="1">
    <citation type="journal article" date="2019" name="Nat. Commun.">
        <title>Genome-wide association mapping of date palm fruit traits.</title>
        <authorList>
            <person name="Hazzouri K.M."/>
            <person name="Gros-Balthazard M."/>
            <person name="Flowers J.M."/>
            <person name="Copetti D."/>
            <person name="Lemansour A."/>
            <person name="Lebrun M."/>
            <person name="Masmoudi K."/>
            <person name="Ferrand S."/>
            <person name="Dhar M.I."/>
            <person name="Fresquez Z.A."/>
            <person name="Rosas U."/>
            <person name="Zhang J."/>
            <person name="Talag J."/>
            <person name="Lee S."/>
            <person name="Kudrna D."/>
            <person name="Powell R.F."/>
            <person name="Leitch I.J."/>
            <person name="Krueger R.R."/>
            <person name="Wing R.A."/>
            <person name="Amiri K.M.A."/>
            <person name="Purugganan M.D."/>
        </authorList>
    </citation>
    <scope>NUCLEOTIDE SEQUENCE [LARGE SCALE GENOMIC DNA]</scope>
    <source>
        <strain evidence="3">cv. Khalas</strain>
    </source>
</reference>
<evidence type="ECO:0000313" key="4">
    <source>
        <dbReference type="RefSeq" id="XP_038981167.1"/>
    </source>
</evidence>
<dbReference type="SMART" id="SM00767">
    <property type="entry name" value="DCD"/>
    <property type="match status" value="1"/>
</dbReference>
<dbReference type="PANTHER" id="PTHR46444">
    <property type="entry name" value="DCD (DEVELOPMENT AND CELL DEATH) DOMAIN PROTEIN-RELATED"/>
    <property type="match status" value="1"/>
</dbReference>
<organism evidence="3 6">
    <name type="scientific">Phoenix dactylifera</name>
    <name type="common">Date palm</name>
    <dbReference type="NCBI Taxonomy" id="42345"/>
    <lineage>
        <taxon>Eukaryota</taxon>
        <taxon>Viridiplantae</taxon>
        <taxon>Streptophyta</taxon>
        <taxon>Embryophyta</taxon>
        <taxon>Tracheophyta</taxon>
        <taxon>Spermatophyta</taxon>
        <taxon>Magnoliopsida</taxon>
        <taxon>Liliopsida</taxon>
        <taxon>Arecaceae</taxon>
        <taxon>Coryphoideae</taxon>
        <taxon>Phoeniceae</taxon>
        <taxon>Phoenix</taxon>
    </lineage>
</organism>
<evidence type="ECO:0000259" key="2">
    <source>
        <dbReference type="PROSITE" id="PS51222"/>
    </source>
</evidence>
<dbReference type="KEGG" id="pda:103709142"/>
<keyword evidence="3" id="KW-1185">Reference proteome</keyword>
<evidence type="ECO:0000313" key="5">
    <source>
        <dbReference type="RefSeq" id="XP_038981169.1"/>
    </source>
</evidence>
<dbReference type="Pfam" id="PF10539">
    <property type="entry name" value="Dev_Cell_Death"/>
    <property type="match status" value="1"/>
</dbReference>
<sequence>MAPGSNKRKGGNAIEVSKKAPSETRTSQALKPETKIAKKDPNQSLAKKKESKRSPEVQVKPENKNEDYKNKEKDVANRKENGKTQGKDHRDQNDEEKLGGLIFMCNGKTKPDCFRYMVMGYPPNQQELVKSIKPGLKLFLYDFDVKLLYGIYKASSAGGMKLEPSAFNGSFPAQVHFEVHMDCLPLPESVFKKAIEDNYEGNKNKFNIQLTVQQVKKLTVLFRSSPKLQSNIEVHARTPQPAPVPAPPRTTRPSVEAPLHMHQETLARGPYGLDKARSYYNAPPYKETPPRDSVLYDPLSRTEEHREYGLKQDPPMPAPASMSGLSHGTWDAAPPRSFIPTVEAPLHPYPETLARGPYALDEARRYYMPPLHLQTSSAPSDFARPDPLSLTDEEYRKYCLRREPPSHIQTSSVPSDFVQHDPLFVTEVEYQKYGLRREPLIPAPASSISAPSTLDVSHGSRDLNYPNETVLYQSSRALYQNPLDYQTDLSQRRVDETQYKLLPVAELPLSRPASRLTDLYGVSRRGEVEYGEQVIEPERLHSTRAADSLSDYNQRYRHLDSRTEVQSLPVSSRYSFTGLLIRTDESSR</sequence>
<dbReference type="AlphaFoldDB" id="A0A8B9A665"/>
<evidence type="ECO:0000313" key="3">
    <source>
        <dbReference type="Proteomes" id="UP000228380"/>
    </source>
</evidence>
<dbReference type="GeneID" id="103709142"/>
<feature type="compositionally biased region" description="Basic residues" evidence="1">
    <location>
        <begin position="1"/>
        <end position="10"/>
    </location>
</feature>
<dbReference type="InterPro" id="IPR013989">
    <property type="entry name" value="Dev_and_cell_death_domain"/>
</dbReference>
<name>A0A8B9A665_PHODC</name>
<dbReference type="OrthoDB" id="769725at2759"/>
<dbReference type="PROSITE" id="PS51222">
    <property type="entry name" value="DCD"/>
    <property type="match status" value="1"/>
</dbReference>
<feature type="compositionally biased region" description="Basic and acidic residues" evidence="1">
    <location>
        <begin position="32"/>
        <end position="41"/>
    </location>
</feature>
<dbReference type="RefSeq" id="XP_038981169.1">
    <property type="nucleotide sequence ID" value="XM_039125241.1"/>
</dbReference>
<dbReference type="PANTHER" id="PTHR46444:SF3">
    <property type="entry name" value="DCD (DEVELOPMENT AND CELL DEATH) DOMAIN PROTEIN"/>
    <property type="match status" value="1"/>
</dbReference>
<feature type="compositionally biased region" description="Basic and acidic residues" evidence="1">
    <location>
        <begin position="52"/>
        <end position="95"/>
    </location>
</feature>
<evidence type="ECO:0000256" key="1">
    <source>
        <dbReference type="SAM" id="MobiDB-lite"/>
    </source>
</evidence>
<gene>
    <name evidence="4 5 6" type="primary">LOC103709142</name>
</gene>
<feature type="domain" description="DCD" evidence="2">
    <location>
        <begin position="96"/>
        <end position="224"/>
    </location>
</feature>
<protein>
    <submittedName>
        <fullName evidence="4 5">Uncharacterized protein LOC103709142</fullName>
    </submittedName>
</protein>
<dbReference type="RefSeq" id="XP_038981172.1">
    <property type="nucleotide sequence ID" value="XM_039125244.1"/>
</dbReference>
<evidence type="ECO:0000313" key="6">
    <source>
        <dbReference type="RefSeq" id="XP_038981172.1"/>
    </source>
</evidence>
<accession>A0A8B9A665</accession>
<dbReference type="RefSeq" id="XP_038981167.1">
    <property type="nucleotide sequence ID" value="XM_039125239.1"/>
</dbReference>